<name>A0ABQ5R1A3_9ACTN</name>
<dbReference type="InterPro" id="IPR007278">
    <property type="entry name" value="DUF397"/>
</dbReference>
<organism evidence="2 3">
    <name type="scientific">Phytohabitans aurantiacus</name>
    <dbReference type="NCBI Taxonomy" id="3016789"/>
    <lineage>
        <taxon>Bacteria</taxon>
        <taxon>Bacillati</taxon>
        <taxon>Actinomycetota</taxon>
        <taxon>Actinomycetes</taxon>
        <taxon>Micromonosporales</taxon>
        <taxon>Micromonosporaceae</taxon>
    </lineage>
</organism>
<dbReference type="RefSeq" id="WP_281900193.1">
    <property type="nucleotide sequence ID" value="NZ_BSDI01000030.1"/>
</dbReference>
<comment type="caution">
    <text evidence="2">The sequence shown here is derived from an EMBL/GenBank/DDBJ whole genome shotgun (WGS) entry which is preliminary data.</text>
</comment>
<accession>A0ABQ5R1A3</accession>
<dbReference type="EMBL" id="BSDI01000030">
    <property type="protein sequence ID" value="GLI00088.1"/>
    <property type="molecule type" value="Genomic_DNA"/>
</dbReference>
<evidence type="ECO:0000313" key="2">
    <source>
        <dbReference type="EMBL" id="GLI00088.1"/>
    </source>
</evidence>
<dbReference type="Proteomes" id="UP001144280">
    <property type="component" value="Unassembled WGS sequence"/>
</dbReference>
<sequence length="66" mass="7192">MAHSGAVSATWRKSTRCESHACVEVARAPEAVAIRNSTLPQEHLSFAVPVWRAFVAGVRAGEFDLR</sequence>
<proteinExistence type="predicted"/>
<protein>
    <recommendedName>
        <fullName evidence="1">DUF397 domain-containing protein</fullName>
    </recommendedName>
</protein>
<evidence type="ECO:0000259" key="1">
    <source>
        <dbReference type="Pfam" id="PF04149"/>
    </source>
</evidence>
<gene>
    <name evidence="2" type="ORF">Pa4123_53640</name>
</gene>
<feature type="domain" description="DUF397" evidence="1">
    <location>
        <begin position="9"/>
        <end position="59"/>
    </location>
</feature>
<keyword evidence="3" id="KW-1185">Reference proteome</keyword>
<dbReference type="Pfam" id="PF04149">
    <property type="entry name" value="DUF397"/>
    <property type="match status" value="1"/>
</dbReference>
<reference evidence="2" key="1">
    <citation type="submission" date="2022-12" db="EMBL/GenBank/DDBJ databases">
        <title>New Phytohabitans aurantiacus sp. RD004123 nov., an actinomycete isolated from soil.</title>
        <authorList>
            <person name="Triningsih D.W."/>
            <person name="Harunari E."/>
            <person name="Igarashi Y."/>
        </authorList>
    </citation>
    <scope>NUCLEOTIDE SEQUENCE</scope>
    <source>
        <strain evidence="2">RD004123</strain>
    </source>
</reference>
<evidence type="ECO:0000313" key="3">
    <source>
        <dbReference type="Proteomes" id="UP001144280"/>
    </source>
</evidence>